<sequence length="238" mass="26424">MTISNRNKKYKRSGSILASVMVAAIVWIMIAQSMFITFSGQFKMISSSRTALQAQQYAEIALDKLKNINYDELDASGAHGRKKIEGISSDDWQDEVTIGAESTIVGSDDAKQRIATVNVYKVGDTLPRYTVEVPLSSQGSNTSEQDPDIFDPKGGYYKFPNGLIMQWGNTTASRRVDGSEKTLFPIPFPHSVLSMAIMEYRGGGRISGDFYYVTSFDRNGFYNALDSGESRYYIALGY</sequence>
<dbReference type="Proteomes" id="UP000433181">
    <property type="component" value="Unassembled WGS sequence"/>
</dbReference>
<gene>
    <name evidence="3" type="ORF">FYJ84_09605</name>
</gene>
<comment type="caution">
    <text evidence="3">The sequence shown here is derived from an EMBL/GenBank/DDBJ whole genome shotgun (WGS) entry which is preliminary data.</text>
</comment>
<evidence type="ECO:0000313" key="3">
    <source>
        <dbReference type="EMBL" id="MSU09239.1"/>
    </source>
</evidence>
<proteinExistence type="predicted"/>
<dbReference type="AlphaFoldDB" id="A0A6I2UHT9"/>
<keyword evidence="4" id="KW-1185">Reference proteome</keyword>
<keyword evidence="1" id="KW-1133">Transmembrane helix</keyword>
<dbReference type="GeneID" id="96779177"/>
<feature type="domain" description="Putative tail fiber protein gp53-like C-terminal" evidence="2">
    <location>
        <begin position="158"/>
        <end position="238"/>
    </location>
</feature>
<feature type="transmembrane region" description="Helical" evidence="1">
    <location>
        <begin position="16"/>
        <end position="38"/>
    </location>
</feature>
<dbReference type="Gene3D" id="2.60.40.3940">
    <property type="match status" value="1"/>
</dbReference>
<dbReference type="RefSeq" id="WP_154407411.1">
    <property type="nucleotide sequence ID" value="NZ_VUNR01000019.1"/>
</dbReference>
<keyword evidence="1" id="KW-0472">Membrane</keyword>
<evidence type="ECO:0000313" key="4">
    <source>
        <dbReference type="Proteomes" id="UP000433181"/>
    </source>
</evidence>
<keyword evidence="1" id="KW-0812">Transmembrane</keyword>
<protein>
    <recommendedName>
        <fullName evidence="2">Putative tail fiber protein gp53-like C-terminal domain-containing protein</fullName>
    </recommendedName>
</protein>
<name>A0A6I2UHT9_9FIRM</name>
<dbReference type="InterPro" id="IPR054075">
    <property type="entry name" value="Gp53-like_C"/>
</dbReference>
<dbReference type="Pfam" id="PF21882">
    <property type="entry name" value="Gp53-like_C"/>
    <property type="match status" value="1"/>
</dbReference>
<dbReference type="EMBL" id="VUNR01000019">
    <property type="protein sequence ID" value="MSU09239.1"/>
    <property type="molecule type" value="Genomic_DNA"/>
</dbReference>
<evidence type="ECO:0000259" key="2">
    <source>
        <dbReference type="Pfam" id="PF21882"/>
    </source>
</evidence>
<reference evidence="3 4" key="1">
    <citation type="submission" date="2019-08" db="EMBL/GenBank/DDBJ databases">
        <title>In-depth cultivation of the pig gut microbiome towards novel bacterial diversity and tailored functional studies.</title>
        <authorList>
            <person name="Wylensek D."/>
            <person name="Hitch T.C.A."/>
            <person name="Clavel T."/>
        </authorList>
    </citation>
    <scope>NUCLEOTIDE SEQUENCE [LARGE SCALE GENOMIC DNA]</scope>
    <source>
        <strain evidence="3 4">WCA-693-APC-5D-A</strain>
    </source>
</reference>
<organism evidence="3 4">
    <name type="scientific">Anaerovibrio slackiae</name>
    <dbReference type="NCBI Taxonomy" id="2652309"/>
    <lineage>
        <taxon>Bacteria</taxon>
        <taxon>Bacillati</taxon>
        <taxon>Bacillota</taxon>
        <taxon>Negativicutes</taxon>
        <taxon>Selenomonadales</taxon>
        <taxon>Selenomonadaceae</taxon>
        <taxon>Anaerovibrio</taxon>
    </lineage>
</organism>
<evidence type="ECO:0000256" key="1">
    <source>
        <dbReference type="SAM" id="Phobius"/>
    </source>
</evidence>
<accession>A0A6I2UHT9</accession>